<keyword evidence="2" id="KW-0378">Hydrolase</keyword>
<dbReference type="Gene3D" id="3.10.129.10">
    <property type="entry name" value="Hotdog Thioesterase"/>
    <property type="match status" value="2"/>
</dbReference>
<sequence>MRTEVLTRWDDQDAQGHVNNASFGDYLQEARVALMHGSPIGVLLGSGVVVVSQQLEYLAPVLYDGTPIVADVVVGKVGASRFDFGYVLTHGGQPVLRATTTLCPVDGNGHPKRLTGAQAEWLRSEQGPMPELRELPMQARTQADRSHHYAGTVRWSDLDRYDHVNNVSYLTYFQEARIAATIAVDPTGLRMGMDHLWLVARHDVAYLKPLAWQAGLLDIRTSIIKVGRTSLTLVSELFADRDATEPHARSITVLVMADLSGKPIEIGAEMREKVASWVLA</sequence>
<comment type="caution">
    <text evidence="3">The sequence shown here is derived from an EMBL/GenBank/DDBJ whole genome shotgun (WGS) entry which is preliminary data.</text>
</comment>
<dbReference type="OrthoDB" id="9799036at2"/>
<dbReference type="AlphaFoldDB" id="A0A255ERN6"/>
<dbReference type="Pfam" id="PF13279">
    <property type="entry name" value="4HBT_2"/>
    <property type="match status" value="2"/>
</dbReference>
<evidence type="ECO:0000256" key="2">
    <source>
        <dbReference type="ARBA" id="ARBA00022801"/>
    </source>
</evidence>
<dbReference type="EMBL" id="NMVJ01000001">
    <property type="protein sequence ID" value="OYN92122.1"/>
    <property type="molecule type" value="Genomic_DNA"/>
</dbReference>
<dbReference type="InterPro" id="IPR050563">
    <property type="entry name" value="4-hydroxybenzoyl-CoA_TE"/>
</dbReference>
<reference evidence="3 4" key="1">
    <citation type="submission" date="2017-07" db="EMBL/GenBank/DDBJ databases">
        <title>Draft whole genome sequences of clinical Proprionibacteriaceae strains.</title>
        <authorList>
            <person name="Bernier A.-M."/>
            <person name="Bernard K."/>
            <person name="Domingo M.-C."/>
        </authorList>
    </citation>
    <scope>NUCLEOTIDE SEQUENCE [LARGE SCALE GENOMIC DNA]</scope>
    <source>
        <strain evidence="3 4">NML 150081</strain>
    </source>
</reference>
<name>A0A255ERN6_9ACTN</name>
<dbReference type="RefSeq" id="WP_094452131.1">
    <property type="nucleotide sequence ID" value="NZ_NMVJ01000001.1"/>
</dbReference>
<evidence type="ECO:0000313" key="3">
    <source>
        <dbReference type="EMBL" id="OYN92122.1"/>
    </source>
</evidence>
<keyword evidence="4" id="KW-1185">Reference proteome</keyword>
<dbReference type="Proteomes" id="UP000216300">
    <property type="component" value="Unassembled WGS sequence"/>
</dbReference>
<gene>
    <name evidence="3" type="ORF">CGZ91_00975</name>
</gene>
<proteinExistence type="inferred from homology"/>
<evidence type="ECO:0000313" key="4">
    <source>
        <dbReference type="Proteomes" id="UP000216300"/>
    </source>
</evidence>
<dbReference type="InterPro" id="IPR029069">
    <property type="entry name" value="HotDog_dom_sf"/>
</dbReference>
<accession>A0A255ERN6</accession>
<evidence type="ECO:0000256" key="1">
    <source>
        <dbReference type="ARBA" id="ARBA00005953"/>
    </source>
</evidence>
<protein>
    <submittedName>
        <fullName evidence="3">Uncharacterized protein</fullName>
    </submittedName>
</protein>
<comment type="similarity">
    <text evidence="1">Belongs to the 4-hydroxybenzoyl-CoA thioesterase family.</text>
</comment>
<organism evidence="3 4">
    <name type="scientific">Parenemella sanctibonifatiensis</name>
    <dbReference type="NCBI Taxonomy" id="2016505"/>
    <lineage>
        <taxon>Bacteria</taxon>
        <taxon>Bacillati</taxon>
        <taxon>Actinomycetota</taxon>
        <taxon>Actinomycetes</taxon>
        <taxon>Propionibacteriales</taxon>
        <taxon>Propionibacteriaceae</taxon>
        <taxon>Parenemella</taxon>
    </lineage>
</organism>
<dbReference type="GO" id="GO:0047617">
    <property type="term" value="F:fatty acyl-CoA hydrolase activity"/>
    <property type="evidence" value="ECO:0007669"/>
    <property type="project" value="TreeGrafter"/>
</dbReference>
<dbReference type="CDD" id="cd00586">
    <property type="entry name" value="4HBT"/>
    <property type="match status" value="2"/>
</dbReference>
<dbReference type="PANTHER" id="PTHR31793:SF27">
    <property type="entry name" value="NOVEL THIOESTERASE SUPERFAMILY DOMAIN AND SAPOSIN A-TYPE DOMAIN CONTAINING PROTEIN (0610012H03RIK)"/>
    <property type="match status" value="1"/>
</dbReference>
<dbReference type="PANTHER" id="PTHR31793">
    <property type="entry name" value="4-HYDROXYBENZOYL-COA THIOESTERASE FAMILY MEMBER"/>
    <property type="match status" value="1"/>
</dbReference>
<dbReference type="SUPFAM" id="SSF54637">
    <property type="entry name" value="Thioesterase/thiol ester dehydrase-isomerase"/>
    <property type="match status" value="2"/>
</dbReference>